<feature type="compositionally biased region" description="Basic and acidic residues" evidence="1">
    <location>
        <begin position="197"/>
        <end position="210"/>
    </location>
</feature>
<dbReference type="RefSeq" id="XP_034236232.1">
    <property type="nucleotide sequence ID" value="XM_034380341.1"/>
</dbReference>
<dbReference type="AlphaFoldDB" id="A0A6P8YQ74"/>
<dbReference type="Proteomes" id="UP000515158">
    <property type="component" value="Unplaced"/>
</dbReference>
<dbReference type="GeneID" id="117642298"/>
<reference evidence="3" key="1">
    <citation type="submission" date="2025-08" db="UniProtKB">
        <authorList>
            <consortium name="RefSeq"/>
        </authorList>
    </citation>
    <scope>IDENTIFICATION</scope>
    <source>
        <tissue evidence="3">Total insect</tissue>
    </source>
</reference>
<keyword evidence="2" id="KW-1185">Reference proteome</keyword>
<sequence length="210" mass="21972">MGRHCISYAMLLHCTNGLYIQSVRILSVKARLQCRAQQCARFTGVPYCSRNEGSISGAQHRVPVLEIQTRPGLSRPPPVSPDDPSGRRQRNASADTASCRCHVTLASIGPRPGGDPAAGHQRHLLAGWPGRRCGAGGAGLAAAARREGAARVQVRGVRQEFPGRGGPAEAPGGALQGGAARVRSVRQAVDQGCGSGEARKDPHRGEAVPV</sequence>
<organism evidence="3">
    <name type="scientific">Thrips palmi</name>
    <name type="common">Melon thrips</name>
    <dbReference type="NCBI Taxonomy" id="161013"/>
    <lineage>
        <taxon>Eukaryota</taxon>
        <taxon>Metazoa</taxon>
        <taxon>Ecdysozoa</taxon>
        <taxon>Arthropoda</taxon>
        <taxon>Hexapoda</taxon>
        <taxon>Insecta</taxon>
        <taxon>Pterygota</taxon>
        <taxon>Neoptera</taxon>
        <taxon>Paraneoptera</taxon>
        <taxon>Thysanoptera</taxon>
        <taxon>Terebrantia</taxon>
        <taxon>Thripoidea</taxon>
        <taxon>Thripidae</taxon>
        <taxon>Thrips</taxon>
    </lineage>
</organism>
<accession>A0A6P8YQ74</accession>
<evidence type="ECO:0000256" key="1">
    <source>
        <dbReference type="SAM" id="MobiDB-lite"/>
    </source>
</evidence>
<gene>
    <name evidence="3" type="primary">LOC117642298</name>
</gene>
<dbReference type="KEGG" id="tpal:117642298"/>
<proteinExistence type="predicted"/>
<feature type="region of interest" description="Disordered" evidence="1">
    <location>
        <begin position="160"/>
        <end position="210"/>
    </location>
</feature>
<name>A0A6P8YQ74_THRPL</name>
<feature type="compositionally biased region" description="Low complexity" evidence="1">
    <location>
        <begin position="167"/>
        <end position="180"/>
    </location>
</feature>
<protein>
    <submittedName>
        <fullName evidence="3">Uncharacterized protein LOC117642298 isoform X1</fullName>
    </submittedName>
</protein>
<evidence type="ECO:0000313" key="2">
    <source>
        <dbReference type="Proteomes" id="UP000515158"/>
    </source>
</evidence>
<evidence type="ECO:0000313" key="3">
    <source>
        <dbReference type="RefSeq" id="XP_034236232.1"/>
    </source>
</evidence>
<feature type="region of interest" description="Disordered" evidence="1">
    <location>
        <begin position="66"/>
        <end position="96"/>
    </location>
</feature>
<dbReference type="InParanoid" id="A0A6P8YQ74"/>